<comment type="caution">
    <text evidence="2">The sequence shown here is derived from an EMBL/GenBank/DDBJ whole genome shotgun (WGS) entry which is preliminary data.</text>
</comment>
<dbReference type="AlphaFoldDB" id="A0A8J5WLT0"/>
<reference evidence="2" key="1">
    <citation type="journal article" date="2021" name="bioRxiv">
        <title>Whole Genome Assembly and Annotation of Northern Wild Rice, Zizania palustris L., Supports a Whole Genome Duplication in the Zizania Genus.</title>
        <authorList>
            <person name="Haas M."/>
            <person name="Kono T."/>
            <person name="Macchietto M."/>
            <person name="Millas R."/>
            <person name="McGilp L."/>
            <person name="Shao M."/>
            <person name="Duquette J."/>
            <person name="Hirsch C.N."/>
            <person name="Kimball J."/>
        </authorList>
    </citation>
    <scope>NUCLEOTIDE SEQUENCE</scope>
    <source>
        <tissue evidence="2">Fresh leaf tissue</tissue>
    </source>
</reference>
<evidence type="ECO:0000256" key="1">
    <source>
        <dbReference type="SAM" id="MobiDB-lite"/>
    </source>
</evidence>
<keyword evidence="3" id="KW-1185">Reference proteome</keyword>
<feature type="compositionally biased region" description="Low complexity" evidence="1">
    <location>
        <begin position="27"/>
        <end position="37"/>
    </location>
</feature>
<feature type="compositionally biased region" description="Basic and acidic residues" evidence="1">
    <location>
        <begin position="1"/>
        <end position="18"/>
    </location>
</feature>
<organism evidence="2 3">
    <name type="scientific">Zizania palustris</name>
    <name type="common">Northern wild rice</name>
    <dbReference type="NCBI Taxonomy" id="103762"/>
    <lineage>
        <taxon>Eukaryota</taxon>
        <taxon>Viridiplantae</taxon>
        <taxon>Streptophyta</taxon>
        <taxon>Embryophyta</taxon>
        <taxon>Tracheophyta</taxon>
        <taxon>Spermatophyta</taxon>
        <taxon>Magnoliopsida</taxon>
        <taxon>Liliopsida</taxon>
        <taxon>Poales</taxon>
        <taxon>Poaceae</taxon>
        <taxon>BOP clade</taxon>
        <taxon>Oryzoideae</taxon>
        <taxon>Oryzeae</taxon>
        <taxon>Zizaniinae</taxon>
        <taxon>Zizania</taxon>
    </lineage>
</organism>
<dbReference type="EMBL" id="JAAALK010000080">
    <property type="protein sequence ID" value="KAG8091368.1"/>
    <property type="molecule type" value="Genomic_DNA"/>
</dbReference>
<evidence type="ECO:0000313" key="2">
    <source>
        <dbReference type="EMBL" id="KAG8091368.1"/>
    </source>
</evidence>
<protein>
    <submittedName>
        <fullName evidence="2">Uncharacterized protein</fullName>
    </submittedName>
</protein>
<feature type="region of interest" description="Disordered" evidence="1">
    <location>
        <begin position="1"/>
        <end position="48"/>
    </location>
</feature>
<gene>
    <name evidence="2" type="ORF">GUJ93_ZPchr0012g20866</name>
</gene>
<dbReference type="Proteomes" id="UP000729402">
    <property type="component" value="Unassembled WGS sequence"/>
</dbReference>
<proteinExistence type="predicted"/>
<reference evidence="2" key="2">
    <citation type="submission" date="2021-02" db="EMBL/GenBank/DDBJ databases">
        <authorList>
            <person name="Kimball J.A."/>
            <person name="Haas M.W."/>
            <person name="Macchietto M."/>
            <person name="Kono T."/>
            <person name="Duquette J."/>
            <person name="Shao M."/>
        </authorList>
    </citation>
    <scope>NUCLEOTIDE SEQUENCE</scope>
    <source>
        <tissue evidence="2">Fresh leaf tissue</tissue>
    </source>
</reference>
<dbReference type="OrthoDB" id="1979607at2759"/>
<sequence length="116" mass="12766">MVAEPSPRKGEEEEKEKVVLAGGGSPAMEATAAAPAAGKKRRGEEEPKALIPYDQSSPVANEWSIKKRFELAGLLSSILRARLQAYDPILSMALRYLISIHKVLCSRQGFLRLYLI</sequence>
<accession>A0A8J5WLT0</accession>
<name>A0A8J5WLT0_ZIZPA</name>
<evidence type="ECO:0000313" key="3">
    <source>
        <dbReference type="Proteomes" id="UP000729402"/>
    </source>
</evidence>